<organism evidence="6 7">
    <name type="scientific">Aliidiomarina sanyensis</name>
    <dbReference type="NCBI Taxonomy" id="1249555"/>
    <lineage>
        <taxon>Bacteria</taxon>
        <taxon>Pseudomonadati</taxon>
        <taxon>Pseudomonadota</taxon>
        <taxon>Gammaproteobacteria</taxon>
        <taxon>Alteromonadales</taxon>
        <taxon>Idiomarinaceae</taxon>
        <taxon>Aliidiomarina</taxon>
    </lineage>
</organism>
<evidence type="ECO:0000313" key="7">
    <source>
        <dbReference type="Proteomes" id="UP000288405"/>
    </source>
</evidence>
<accession>A0A432WCL2</accession>
<dbReference type="InterPro" id="IPR045943">
    <property type="entry name" value="DUF6363"/>
</dbReference>
<name>A0A432WCL2_9GAMM</name>
<sequence length="291" mass="32529">MTFHTNTEHHALVVEGGAMRGIFAAGVLDAFIERDFYPFQSAIGVSAGSTNLIGYLAGNHRRSYQIITDHARRDEFMNMRRYLKGGHFCDVTWLWHCSLDELPLNLTKFHERNIPLTVVTCSIRTGKPCYFLVNEENINTLFPASCAMPLVFRDFPPVDDEPMTDGGLADSIPVIRAYQQGARDITVVLSQPLGFKKTPSRFPTLMKPLFSEHPALFDAVVRRADQYNAALEFIAAPPDDCRLRIIAPPSNFPVSRFTTDLDSLNMGYNQGVNAGNRYIAQALIRSDAARA</sequence>
<evidence type="ECO:0000313" key="6">
    <source>
        <dbReference type="EMBL" id="RUO28730.1"/>
    </source>
</evidence>
<dbReference type="EMBL" id="PIPM01000015">
    <property type="protein sequence ID" value="RUO28730.1"/>
    <property type="molecule type" value="Genomic_DNA"/>
</dbReference>
<proteinExistence type="predicted"/>
<dbReference type="AlphaFoldDB" id="A0A432WCL2"/>
<dbReference type="InterPro" id="IPR016035">
    <property type="entry name" value="Acyl_Trfase/lysoPLipase"/>
</dbReference>
<evidence type="ECO:0000256" key="3">
    <source>
        <dbReference type="ARBA" id="ARBA00023098"/>
    </source>
</evidence>
<keyword evidence="7" id="KW-1185">Reference proteome</keyword>
<gene>
    <name evidence="6" type="ORF">CWE11_10530</name>
</gene>
<dbReference type="PROSITE" id="PS51635">
    <property type="entry name" value="PNPLA"/>
    <property type="match status" value="1"/>
</dbReference>
<dbReference type="GO" id="GO:0016787">
    <property type="term" value="F:hydrolase activity"/>
    <property type="evidence" value="ECO:0007669"/>
    <property type="project" value="UniProtKB-UniRule"/>
</dbReference>
<keyword evidence="3 4" id="KW-0443">Lipid metabolism</keyword>
<dbReference type="PANTHER" id="PTHR14226:SF25">
    <property type="entry name" value="PHOSPHOESTERASE"/>
    <property type="match status" value="1"/>
</dbReference>
<evidence type="ECO:0000256" key="4">
    <source>
        <dbReference type="PROSITE-ProRule" id="PRU01161"/>
    </source>
</evidence>
<evidence type="ECO:0000259" key="5">
    <source>
        <dbReference type="PROSITE" id="PS51635"/>
    </source>
</evidence>
<dbReference type="RefSeq" id="WP_126777583.1">
    <property type="nucleotide sequence ID" value="NZ_PIPM01000015.1"/>
</dbReference>
<comment type="caution">
    <text evidence="4">Lacks conserved residue(s) required for the propagation of feature annotation.</text>
</comment>
<comment type="caution">
    <text evidence="6">The sequence shown here is derived from an EMBL/GenBank/DDBJ whole genome shotgun (WGS) entry which is preliminary data.</text>
</comment>
<feature type="active site" description="Proton acceptor" evidence="4">
    <location>
        <position position="165"/>
    </location>
</feature>
<feature type="domain" description="PNPLA" evidence="5">
    <location>
        <begin position="12"/>
        <end position="178"/>
    </location>
</feature>
<protein>
    <submittedName>
        <fullName evidence="6">Patatin family protein</fullName>
    </submittedName>
</protein>
<dbReference type="InterPro" id="IPR050301">
    <property type="entry name" value="NTE"/>
</dbReference>
<dbReference type="Proteomes" id="UP000288405">
    <property type="component" value="Unassembled WGS sequence"/>
</dbReference>
<feature type="active site" description="Nucleophile" evidence="4">
    <location>
        <position position="46"/>
    </location>
</feature>
<dbReference type="InterPro" id="IPR002641">
    <property type="entry name" value="PNPLA_dom"/>
</dbReference>
<keyword evidence="2 4" id="KW-0442">Lipid degradation</keyword>
<keyword evidence="1 4" id="KW-0378">Hydrolase</keyword>
<feature type="short sequence motif" description="GXSXG" evidence="4">
    <location>
        <begin position="44"/>
        <end position="48"/>
    </location>
</feature>
<dbReference type="PANTHER" id="PTHR14226">
    <property type="entry name" value="NEUROPATHY TARGET ESTERASE/SWISS CHEESE D.MELANOGASTER"/>
    <property type="match status" value="1"/>
</dbReference>
<evidence type="ECO:0000256" key="2">
    <source>
        <dbReference type="ARBA" id="ARBA00022963"/>
    </source>
</evidence>
<feature type="short sequence motif" description="DGA/G" evidence="4">
    <location>
        <begin position="165"/>
        <end position="167"/>
    </location>
</feature>
<reference evidence="6 7" key="1">
    <citation type="journal article" date="2011" name="Front. Microbiol.">
        <title>Genomic signatures of strain selection and enhancement in Bacillus atrophaeus var. globigii, a historical biowarfare simulant.</title>
        <authorList>
            <person name="Gibbons H.S."/>
            <person name="Broomall S.M."/>
            <person name="McNew L.A."/>
            <person name="Daligault H."/>
            <person name="Chapman C."/>
            <person name="Bruce D."/>
            <person name="Karavis M."/>
            <person name="Krepps M."/>
            <person name="McGregor P.A."/>
            <person name="Hong C."/>
            <person name="Park K.H."/>
            <person name="Akmal A."/>
            <person name="Feldman A."/>
            <person name="Lin J.S."/>
            <person name="Chang W.E."/>
            <person name="Higgs B.W."/>
            <person name="Demirev P."/>
            <person name="Lindquist J."/>
            <person name="Liem A."/>
            <person name="Fochler E."/>
            <person name="Read T.D."/>
            <person name="Tapia R."/>
            <person name="Johnson S."/>
            <person name="Bishop-Lilly K.A."/>
            <person name="Detter C."/>
            <person name="Han C."/>
            <person name="Sozhamannan S."/>
            <person name="Rosenzweig C.N."/>
            <person name="Skowronski E.W."/>
        </authorList>
    </citation>
    <scope>NUCLEOTIDE SEQUENCE [LARGE SCALE GENOMIC DNA]</scope>
    <source>
        <strain evidence="6 7">GYP-17</strain>
    </source>
</reference>
<dbReference type="InterPro" id="IPR037483">
    <property type="entry name" value="YjjU-like"/>
</dbReference>
<dbReference type="CDD" id="cd07208">
    <property type="entry name" value="Pat_hypo_Ecoli_yjju_like"/>
    <property type="match status" value="1"/>
</dbReference>
<dbReference type="OrthoDB" id="9802424at2"/>
<dbReference type="Pfam" id="PF19890">
    <property type="entry name" value="DUF6363"/>
    <property type="match status" value="1"/>
</dbReference>
<dbReference type="Pfam" id="PF01734">
    <property type="entry name" value="Patatin"/>
    <property type="match status" value="1"/>
</dbReference>
<dbReference type="Gene3D" id="3.40.1090.10">
    <property type="entry name" value="Cytosolic phospholipase A2 catalytic domain"/>
    <property type="match status" value="2"/>
</dbReference>
<evidence type="ECO:0000256" key="1">
    <source>
        <dbReference type="ARBA" id="ARBA00022801"/>
    </source>
</evidence>
<dbReference type="SUPFAM" id="SSF52151">
    <property type="entry name" value="FabD/lysophospholipase-like"/>
    <property type="match status" value="1"/>
</dbReference>
<dbReference type="GO" id="GO:0016042">
    <property type="term" value="P:lipid catabolic process"/>
    <property type="evidence" value="ECO:0007669"/>
    <property type="project" value="UniProtKB-UniRule"/>
</dbReference>